<keyword evidence="6" id="KW-1185">Reference proteome</keyword>
<sequence length="448" mass="50807">MLGGIAAFVQKLMNISRDLFESSDESEFVPNVDVNVTIDLTEQPRNPHNGTIVLDEDDDFIVDDEIPDHDTVDSEERLSEDDIFTTSDPAWEDQMPITIRTNSPRIPRARPAREVRLRPATSNNRQGSQNQRRRNALTSHGYILDSFAVASDEEDPFSIYNSDDRDSDTSEDRYIQESAPRRRRTRTSRNVPSTSNTRVSRGTSGSRGRNQANAQTSNYNYGRLLQIDDVGNDSDEDDGWLSSRYGNRNAPGPSRRNRTRANNSSSVISIRDEEMAQRQRQEQLDFELALSLANEMSQPTPSRLHELRELNPKRRKIGLDRKEPNDPDKPCSSNSLSSNQGTSSPSSKENHTSSNTQPEEIRCIICFNDDPTEPVACIHCQNLIGCKSCVNKWTRTTNISSLNRRSPLSRGISSANHRACPLCRAEWESTYPDVIPFEEMQQIRFNNR</sequence>
<feature type="compositionally biased region" description="Polar residues" evidence="4">
    <location>
        <begin position="211"/>
        <end position="220"/>
    </location>
</feature>
<evidence type="ECO:0000256" key="4">
    <source>
        <dbReference type="SAM" id="MobiDB-lite"/>
    </source>
</evidence>
<feature type="region of interest" description="Disordered" evidence="4">
    <location>
        <begin position="158"/>
        <end position="220"/>
    </location>
</feature>
<dbReference type="Gene3D" id="3.30.40.10">
    <property type="entry name" value="Zinc/RING finger domain, C3HC4 (zinc finger)"/>
    <property type="match status" value="1"/>
</dbReference>
<evidence type="ECO:0000256" key="2">
    <source>
        <dbReference type="ARBA" id="ARBA00022833"/>
    </source>
</evidence>
<evidence type="ECO:0000313" key="7">
    <source>
        <dbReference type="WBParaSite" id="ACRNAN_scaffold6861.g15654.t1"/>
    </source>
</evidence>
<dbReference type="GO" id="GO:0008270">
    <property type="term" value="F:zinc ion binding"/>
    <property type="evidence" value="ECO:0007669"/>
    <property type="project" value="UniProtKB-KW"/>
</dbReference>
<dbReference type="Proteomes" id="UP000887540">
    <property type="component" value="Unplaced"/>
</dbReference>
<keyword evidence="2" id="KW-0862">Zinc</keyword>
<dbReference type="PROSITE" id="PS50089">
    <property type="entry name" value="ZF_RING_2"/>
    <property type="match status" value="1"/>
</dbReference>
<feature type="compositionally biased region" description="Basic and acidic residues" evidence="4">
    <location>
        <begin position="270"/>
        <end position="282"/>
    </location>
</feature>
<reference evidence="7" key="1">
    <citation type="submission" date="2022-11" db="UniProtKB">
        <authorList>
            <consortium name="WormBaseParasite"/>
        </authorList>
    </citation>
    <scope>IDENTIFICATION</scope>
</reference>
<feature type="compositionally biased region" description="Basic and acidic residues" evidence="4">
    <location>
        <begin position="162"/>
        <end position="175"/>
    </location>
</feature>
<keyword evidence="1 3" id="KW-0479">Metal-binding</keyword>
<evidence type="ECO:0000259" key="5">
    <source>
        <dbReference type="PROSITE" id="PS50089"/>
    </source>
</evidence>
<proteinExistence type="predicted"/>
<feature type="compositionally biased region" description="Basic and acidic residues" evidence="4">
    <location>
        <begin position="303"/>
        <end position="329"/>
    </location>
</feature>
<dbReference type="InterPro" id="IPR013083">
    <property type="entry name" value="Znf_RING/FYVE/PHD"/>
</dbReference>
<accession>A0A914EAI5</accession>
<dbReference type="SUPFAM" id="SSF57850">
    <property type="entry name" value="RING/U-box"/>
    <property type="match status" value="1"/>
</dbReference>
<feature type="domain" description="RING-type" evidence="5">
    <location>
        <begin position="363"/>
        <end position="424"/>
    </location>
</feature>
<name>A0A914EAI5_9BILA</name>
<keyword evidence="1 3" id="KW-0863">Zinc-finger</keyword>
<feature type="region of interest" description="Disordered" evidence="4">
    <location>
        <begin position="88"/>
        <end position="134"/>
    </location>
</feature>
<evidence type="ECO:0000256" key="1">
    <source>
        <dbReference type="ARBA" id="ARBA00022771"/>
    </source>
</evidence>
<feature type="compositionally biased region" description="Low complexity" evidence="4">
    <location>
        <begin position="332"/>
        <end position="347"/>
    </location>
</feature>
<organism evidence="6 7">
    <name type="scientific">Acrobeloides nanus</name>
    <dbReference type="NCBI Taxonomy" id="290746"/>
    <lineage>
        <taxon>Eukaryota</taxon>
        <taxon>Metazoa</taxon>
        <taxon>Ecdysozoa</taxon>
        <taxon>Nematoda</taxon>
        <taxon>Chromadorea</taxon>
        <taxon>Rhabditida</taxon>
        <taxon>Tylenchina</taxon>
        <taxon>Cephalobomorpha</taxon>
        <taxon>Cephaloboidea</taxon>
        <taxon>Cephalobidae</taxon>
        <taxon>Acrobeloides</taxon>
    </lineage>
</organism>
<dbReference type="PANTHER" id="PTHR21578">
    <property type="entry name" value="PROTEIN CBG03826"/>
    <property type="match status" value="1"/>
</dbReference>
<evidence type="ECO:0000313" key="6">
    <source>
        <dbReference type="Proteomes" id="UP000887540"/>
    </source>
</evidence>
<dbReference type="WBParaSite" id="ACRNAN_scaffold6861.g15654.t1">
    <property type="protein sequence ID" value="ACRNAN_scaffold6861.g15654.t1"/>
    <property type="gene ID" value="ACRNAN_scaffold6861.g15654"/>
</dbReference>
<dbReference type="InterPro" id="IPR001841">
    <property type="entry name" value="Znf_RING"/>
</dbReference>
<dbReference type="PANTHER" id="PTHR21578:SF9">
    <property type="entry name" value="RING-TYPE DOMAIN-CONTAINING PROTEIN"/>
    <property type="match status" value="1"/>
</dbReference>
<protein>
    <submittedName>
        <fullName evidence="7">RING-type domain-containing protein</fullName>
    </submittedName>
</protein>
<dbReference type="AlphaFoldDB" id="A0A914EAI5"/>
<feature type="region of interest" description="Disordered" evidence="4">
    <location>
        <begin position="235"/>
        <end position="282"/>
    </location>
</feature>
<feature type="compositionally biased region" description="Low complexity" evidence="4">
    <location>
        <begin position="188"/>
        <end position="210"/>
    </location>
</feature>
<evidence type="ECO:0000256" key="3">
    <source>
        <dbReference type="PROSITE-ProRule" id="PRU00175"/>
    </source>
</evidence>
<feature type="region of interest" description="Disordered" evidence="4">
    <location>
        <begin position="295"/>
        <end position="355"/>
    </location>
</feature>